<dbReference type="Gene3D" id="4.10.400.10">
    <property type="entry name" value="Low-density Lipoprotein Receptor"/>
    <property type="match status" value="1"/>
</dbReference>
<dbReference type="PANTHER" id="PTHR46750">
    <property type="entry name" value="KUNITZ-TYPE PROTEASE INHIBITOR 1"/>
    <property type="match status" value="1"/>
</dbReference>
<evidence type="ECO:0000256" key="5">
    <source>
        <dbReference type="ARBA" id="ARBA00023136"/>
    </source>
</evidence>
<dbReference type="InterPro" id="IPR035986">
    <property type="entry name" value="PKD_dom_sf"/>
</dbReference>
<dbReference type="PROSITE" id="PS50279">
    <property type="entry name" value="BPTI_KUNITZ_2"/>
    <property type="match status" value="1"/>
</dbReference>
<dbReference type="InterPro" id="IPR013783">
    <property type="entry name" value="Ig-like_fold"/>
</dbReference>
<evidence type="ECO:0000256" key="2">
    <source>
        <dbReference type="ARBA" id="ARBA00022692"/>
    </source>
</evidence>
<dbReference type="SUPFAM" id="SSF49299">
    <property type="entry name" value="PKD domain"/>
    <property type="match status" value="1"/>
</dbReference>
<proteinExistence type="predicted"/>
<dbReference type="CDD" id="cd22623">
    <property type="entry name" value="Kunitz_HAI1_1-like"/>
    <property type="match status" value="1"/>
</dbReference>
<dbReference type="GO" id="GO:0004867">
    <property type="term" value="F:serine-type endopeptidase inhibitor activity"/>
    <property type="evidence" value="ECO:0007669"/>
    <property type="project" value="InterPro"/>
</dbReference>
<dbReference type="SMART" id="SM00192">
    <property type="entry name" value="LDLa"/>
    <property type="match status" value="1"/>
</dbReference>
<dbReference type="Gene3D" id="2.60.40.10">
    <property type="entry name" value="Immunoglobulins"/>
    <property type="match status" value="1"/>
</dbReference>
<organism evidence="12 13">
    <name type="scientific">Neogobius melanostomus</name>
    <name type="common">round goby</name>
    <dbReference type="NCBI Taxonomy" id="47308"/>
    <lineage>
        <taxon>Eukaryota</taxon>
        <taxon>Metazoa</taxon>
        <taxon>Chordata</taxon>
        <taxon>Craniata</taxon>
        <taxon>Vertebrata</taxon>
        <taxon>Euteleostomi</taxon>
        <taxon>Actinopterygii</taxon>
        <taxon>Neopterygii</taxon>
        <taxon>Teleostei</taxon>
        <taxon>Neoteleostei</taxon>
        <taxon>Acanthomorphata</taxon>
        <taxon>Gobiaria</taxon>
        <taxon>Gobiiformes</taxon>
        <taxon>Gobioidei</taxon>
        <taxon>Gobiidae</taxon>
        <taxon>Benthophilinae</taxon>
        <taxon>Neogobiini</taxon>
        <taxon>Neogobius</taxon>
    </lineage>
</organism>
<evidence type="ECO:0000256" key="4">
    <source>
        <dbReference type="ARBA" id="ARBA00022989"/>
    </source>
</evidence>
<keyword evidence="13" id="KW-1185">Reference proteome</keyword>
<feature type="disulfide bond" evidence="8">
    <location>
        <begin position="332"/>
        <end position="347"/>
    </location>
</feature>
<dbReference type="PROSITE" id="PS00280">
    <property type="entry name" value="BPTI_KUNITZ_1"/>
    <property type="match status" value="1"/>
</dbReference>
<dbReference type="Gene3D" id="4.10.410.10">
    <property type="entry name" value="Pancreatic trypsin inhibitor Kunitz domain"/>
    <property type="match status" value="1"/>
</dbReference>
<dbReference type="Pfam" id="PF22352">
    <property type="entry name" value="K319L-like_PKD"/>
    <property type="match status" value="1"/>
</dbReference>
<dbReference type="InterPro" id="IPR013980">
    <property type="entry name" value="MANSC_dom"/>
</dbReference>
<dbReference type="GO" id="GO:0008544">
    <property type="term" value="P:epidermis development"/>
    <property type="evidence" value="ECO:0007669"/>
    <property type="project" value="TreeGrafter"/>
</dbReference>
<dbReference type="GO" id="GO:0060429">
    <property type="term" value="P:epithelium development"/>
    <property type="evidence" value="ECO:0007669"/>
    <property type="project" value="TreeGrafter"/>
</dbReference>
<dbReference type="Ensembl" id="ENSNMLT00000008189.1">
    <property type="protein sequence ID" value="ENSNMLP00000007190.1"/>
    <property type="gene ID" value="ENSNMLG00000005169.1"/>
</dbReference>
<protein>
    <submittedName>
        <fullName evidence="12">Uncharacterized protein</fullName>
    </submittedName>
</protein>
<keyword evidence="6 8" id="KW-1015">Disulfide bond</keyword>
<keyword evidence="4 9" id="KW-1133">Transmembrane helix</keyword>
<dbReference type="CDD" id="cd00112">
    <property type="entry name" value="LDLa"/>
    <property type="match status" value="1"/>
</dbReference>
<dbReference type="InterPro" id="IPR011106">
    <property type="entry name" value="MANSC_N"/>
</dbReference>
<dbReference type="Pfam" id="PF00057">
    <property type="entry name" value="Ldl_recept_a"/>
    <property type="match status" value="1"/>
</dbReference>
<keyword evidence="7" id="KW-0325">Glycoprotein</keyword>
<feature type="disulfide bond" evidence="8">
    <location>
        <begin position="320"/>
        <end position="338"/>
    </location>
</feature>
<dbReference type="Pfam" id="PF07502">
    <property type="entry name" value="MANEC"/>
    <property type="match status" value="1"/>
</dbReference>
<evidence type="ECO:0000256" key="3">
    <source>
        <dbReference type="ARBA" id="ARBA00022729"/>
    </source>
</evidence>
<evidence type="ECO:0000256" key="7">
    <source>
        <dbReference type="ARBA" id="ARBA00023180"/>
    </source>
</evidence>
<dbReference type="SUPFAM" id="SSF57424">
    <property type="entry name" value="LDL receptor-like module"/>
    <property type="match status" value="1"/>
</dbReference>
<dbReference type="PROSITE" id="PS50068">
    <property type="entry name" value="LDLRA_2"/>
    <property type="match status" value="1"/>
</dbReference>
<dbReference type="Pfam" id="PF00014">
    <property type="entry name" value="Kunitz_BPTI"/>
    <property type="match status" value="1"/>
</dbReference>
<dbReference type="InterPro" id="IPR002172">
    <property type="entry name" value="LDrepeatLR_classA_rpt"/>
</dbReference>
<evidence type="ECO:0000313" key="13">
    <source>
        <dbReference type="Proteomes" id="UP000694523"/>
    </source>
</evidence>
<keyword evidence="2 9" id="KW-0812">Transmembrane</keyword>
<comment type="subcellular location">
    <subcellularLocation>
        <location evidence="1">Membrane</location>
    </subcellularLocation>
</comment>
<accession>A0A8C6WH89</accession>
<reference evidence="12" key="1">
    <citation type="submission" date="2025-08" db="UniProtKB">
        <authorList>
            <consortium name="Ensembl"/>
        </authorList>
    </citation>
    <scope>IDENTIFICATION</scope>
</reference>
<dbReference type="InterPro" id="IPR022409">
    <property type="entry name" value="PKD/Chitinase_dom"/>
</dbReference>
<name>A0A8C6WH89_9GOBI</name>
<evidence type="ECO:0000259" key="11">
    <source>
        <dbReference type="PROSITE" id="PS50986"/>
    </source>
</evidence>
<dbReference type="PROSITE" id="PS50986">
    <property type="entry name" value="MANSC"/>
    <property type="match status" value="1"/>
</dbReference>
<evidence type="ECO:0000256" key="1">
    <source>
        <dbReference type="ARBA" id="ARBA00004370"/>
    </source>
</evidence>
<evidence type="ECO:0000313" key="12">
    <source>
        <dbReference type="Ensembl" id="ENSNMLP00000007190.1"/>
    </source>
</evidence>
<dbReference type="AlphaFoldDB" id="A0A8C6WH89"/>
<evidence type="ECO:0000256" key="9">
    <source>
        <dbReference type="SAM" id="Phobius"/>
    </source>
</evidence>
<feature type="domain" description="BPTI/Kunitz inhibitor" evidence="10">
    <location>
        <begin position="240"/>
        <end position="290"/>
    </location>
</feature>
<dbReference type="InterPro" id="IPR036055">
    <property type="entry name" value="LDL_receptor-like_sf"/>
</dbReference>
<dbReference type="SMART" id="SM00765">
    <property type="entry name" value="MANEC"/>
    <property type="match status" value="1"/>
</dbReference>
<dbReference type="SUPFAM" id="SSF57362">
    <property type="entry name" value="BPTI-like"/>
    <property type="match status" value="1"/>
</dbReference>
<dbReference type="CDD" id="cd00146">
    <property type="entry name" value="PKD"/>
    <property type="match status" value="1"/>
</dbReference>
<dbReference type="GO" id="GO:0005886">
    <property type="term" value="C:plasma membrane"/>
    <property type="evidence" value="ECO:0007669"/>
    <property type="project" value="TreeGrafter"/>
</dbReference>
<feature type="disulfide bond" evidence="8">
    <location>
        <begin position="313"/>
        <end position="325"/>
    </location>
</feature>
<dbReference type="InterPro" id="IPR002223">
    <property type="entry name" value="Kunitz_BPTI"/>
</dbReference>
<keyword evidence="3" id="KW-0732">Signal</keyword>
<keyword evidence="5 9" id="KW-0472">Membrane</keyword>
<dbReference type="InterPro" id="IPR023415">
    <property type="entry name" value="LDLR_class-A_CS"/>
</dbReference>
<dbReference type="InterPro" id="IPR036880">
    <property type="entry name" value="Kunitz_BPTI_sf"/>
</dbReference>
<evidence type="ECO:0000256" key="6">
    <source>
        <dbReference type="ARBA" id="ARBA00023157"/>
    </source>
</evidence>
<reference evidence="12" key="2">
    <citation type="submission" date="2025-09" db="UniProtKB">
        <authorList>
            <consortium name="Ensembl"/>
        </authorList>
    </citation>
    <scope>IDENTIFICATION</scope>
</reference>
<dbReference type="SMART" id="SM00089">
    <property type="entry name" value="PKD"/>
    <property type="match status" value="1"/>
</dbReference>
<sequence>MLRRRCGLSGSIIGWRSVMLKLVYQVELTAEPHCSGGYRADFVLDTEDALKSGAVLLDTPQAQSPEECETACCGETLCNLALMEPNGACTLFNCVYRNCICPRFQSRSGYHTYVTEGLYRTYLKAPPRTGDTKLITPPSLAFTTTKPIAVAGRDLVVQPGDTVELNGIESHTAGGKILKYSWTLLHGNSSKTEHPDQVRVSGLDSGSYHFQLTVTDSNGNSATDKILVLVLTAEQSSLFCLASLKVGPCRASFTRWRYDAVQGVCRNFTYGGCKGNYNNFLSAAACETACRGVSGRFDSFLIFQCSGVCGTQCAPGQLICDSDCCVHKSLECDGVTQCKDGADELTCEKREGIKHSSETKETILMICVCFCFSESDVQPTRQPRSGREERSEANKYLSHNVENVVEKNGWIERQIGKTWGIVFAMIILSVMPSFITVYNTLTCTV</sequence>
<evidence type="ECO:0000256" key="8">
    <source>
        <dbReference type="PROSITE-ProRule" id="PRU00124"/>
    </source>
</evidence>
<dbReference type="PANTHER" id="PTHR46750:SF1">
    <property type="entry name" value="KUNITZ-TYPE PROTEASE INHIBITOR 1"/>
    <property type="match status" value="1"/>
</dbReference>
<evidence type="ECO:0000259" key="10">
    <source>
        <dbReference type="PROSITE" id="PS50279"/>
    </source>
</evidence>
<dbReference type="PROSITE" id="PS01209">
    <property type="entry name" value="LDLRA_1"/>
    <property type="match status" value="1"/>
</dbReference>
<dbReference type="GO" id="GO:0030198">
    <property type="term" value="P:extracellular matrix organization"/>
    <property type="evidence" value="ECO:0007669"/>
    <property type="project" value="TreeGrafter"/>
</dbReference>
<dbReference type="PRINTS" id="PR00759">
    <property type="entry name" value="BASICPTASE"/>
</dbReference>
<dbReference type="Proteomes" id="UP000694523">
    <property type="component" value="Unplaced"/>
</dbReference>
<dbReference type="FunFam" id="4.10.410.10:FF:000006">
    <property type="entry name" value="Serine peptidase inhibitor, Kunitz type 1"/>
    <property type="match status" value="1"/>
</dbReference>
<dbReference type="InterPro" id="IPR020901">
    <property type="entry name" value="Prtase_inh_Kunz-CS"/>
</dbReference>
<feature type="domain" description="MANSC" evidence="11">
    <location>
        <begin position="38"/>
        <end position="112"/>
    </location>
</feature>
<dbReference type="SMART" id="SM00131">
    <property type="entry name" value="KU"/>
    <property type="match status" value="1"/>
</dbReference>
<feature type="transmembrane region" description="Helical" evidence="9">
    <location>
        <begin position="419"/>
        <end position="441"/>
    </location>
</feature>